<name>A0A229UL35_9BACL</name>
<protein>
    <submittedName>
        <fullName evidence="3">Thioredoxin</fullName>
    </submittedName>
</protein>
<proteinExistence type="predicted"/>
<dbReference type="Gene3D" id="3.40.30.10">
    <property type="entry name" value="Glutaredoxin"/>
    <property type="match status" value="1"/>
</dbReference>
<dbReference type="GO" id="GO:0016209">
    <property type="term" value="F:antioxidant activity"/>
    <property type="evidence" value="ECO:0007669"/>
    <property type="project" value="InterPro"/>
</dbReference>
<dbReference type="PANTHER" id="PTHR42852">
    <property type="entry name" value="THIOL:DISULFIDE INTERCHANGE PROTEIN DSBE"/>
    <property type="match status" value="1"/>
</dbReference>
<evidence type="ECO:0000256" key="1">
    <source>
        <dbReference type="ARBA" id="ARBA00023157"/>
    </source>
</evidence>
<dbReference type="SUPFAM" id="SSF52833">
    <property type="entry name" value="Thioredoxin-like"/>
    <property type="match status" value="1"/>
</dbReference>
<feature type="domain" description="Thioredoxin" evidence="2">
    <location>
        <begin position="44"/>
        <end position="182"/>
    </location>
</feature>
<evidence type="ECO:0000313" key="3">
    <source>
        <dbReference type="EMBL" id="OXM84116.1"/>
    </source>
</evidence>
<sequence length="183" mass="20536">MKRNMPVMLIALLLVGLAMYQSGTIKETSQASAAAAGMGSAVEMARNKPVPGFTLESLDGHTYQVGGQREKPLMINFWATWCGPCHEEAPDLKQVYEKYKDKFDVYAVNVTKGDRVADVKGFVKQYQLPFPVLLDKEGKAAEMYRILFVPTSFLIDKQGVLRDVIHVLPREQLEKRIQMLVEG</sequence>
<dbReference type="InterPro" id="IPR000866">
    <property type="entry name" value="AhpC/TSA"/>
</dbReference>
<dbReference type="InterPro" id="IPR013766">
    <property type="entry name" value="Thioredoxin_domain"/>
</dbReference>
<organism evidence="3 4">
    <name type="scientific">Paenibacillus rigui</name>
    <dbReference type="NCBI Taxonomy" id="554312"/>
    <lineage>
        <taxon>Bacteria</taxon>
        <taxon>Bacillati</taxon>
        <taxon>Bacillota</taxon>
        <taxon>Bacilli</taxon>
        <taxon>Bacillales</taxon>
        <taxon>Paenibacillaceae</taxon>
        <taxon>Paenibacillus</taxon>
    </lineage>
</organism>
<dbReference type="EMBL" id="NMQW01000034">
    <property type="protein sequence ID" value="OXM84116.1"/>
    <property type="molecule type" value="Genomic_DNA"/>
</dbReference>
<dbReference type="OrthoDB" id="25753at2"/>
<dbReference type="CDD" id="cd02966">
    <property type="entry name" value="TlpA_like_family"/>
    <property type="match status" value="1"/>
</dbReference>
<dbReference type="InterPro" id="IPR036249">
    <property type="entry name" value="Thioredoxin-like_sf"/>
</dbReference>
<dbReference type="Proteomes" id="UP000215509">
    <property type="component" value="Unassembled WGS sequence"/>
</dbReference>
<accession>A0A229UL35</accession>
<comment type="caution">
    <text evidence="3">The sequence shown here is derived from an EMBL/GenBank/DDBJ whole genome shotgun (WGS) entry which is preliminary data.</text>
</comment>
<reference evidence="3 4" key="1">
    <citation type="submission" date="2017-07" db="EMBL/GenBank/DDBJ databases">
        <title>Genome sequencing and assembly of Paenibacillus rigui.</title>
        <authorList>
            <person name="Mayilraj S."/>
        </authorList>
    </citation>
    <scope>NUCLEOTIDE SEQUENCE [LARGE SCALE GENOMIC DNA]</scope>
    <source>
        <strain evidence="3 4">JCM 16352</strain>
    </source>
</reference>
<dbReference type="Pfam" id="PF00578">
    <property type="entry name" value="AhpC-TSA"/>
    <property type="match status" value="1"/>
</dbReference>
<gene>
    <name evidence="3" type="ORF">CF651_22005</name>
</gene>
<dbReference type="InterPro" id="IPR017937">
    <property type="entry name" value="Thioredoxin_CS"/>
</dbReference>
<keyword evidence="1" id="KW-1015">Disulfide bond</keyword>
<dbReference type="PROSITE" id="PS00194">
    <property type="entry name" value="THIOREDOXIN_1"/>
    <property type="match status" value="1"/>
</dbReference>
<dbReference type="PANTHER" id="PTHR42852:SF1">
    <property type="entry name" value="THIOREDOXIN-LIKE PROTEIN YNEN"/>
    <property type="match status" value="1"/>
</dbReference>
<dbReference type="RefSeq" id="WP_094017031.1">
    <property type="nucleotide sequence ID" value="NZ_NMQW01000034.1"/>
</dbReference>
<dbReference type="InterPro" id="IPR050553">
    <property type="entry name" value="Thioredoxin_ResA/DsbE_sf"/>
</dbReference>
<evidence type="ECO:0000313" key="4">
    <source>
        <dbReference type="Proteomes" id="UP000215509"/>
    </source>
</evidence>
<dbReference type="PROSITE" id="PS51352">
    <property type="entry name" value="THIOREDOXIN_2"/>
    <property type="match status" value="1"/>
</dbReference>
<dbReference type="GO" id="GO:0016491">
    <property type="term" value="F:oxidoreductase activity"/>
    <property type="evidence" value="ECO:0007669"/>
    <property type="project" value="InterPro"/>
</dbReference>
<evidence type="ECO:0000259" key="2">
    <source>
        <dbReference type="PROSITE" id="PS51352"/>
    </source>
</evidence>
<keyword evidence="4" id="KW-1185">Reference proteome</keyword>
<dbReference type="AlphaFoldDB" id="A0A229UL35"/>